<evidence type="ECO:0000313" key="3">
    <source>
        <dbReference type="Proteomes" id="UP000055045"/>
    </source>
</evidence>
<evidence type="ECO:0000313" key="2">
    <source>
        <dbReference type="EMBL" id="KUM56009.1"/>
    </source>
</evidence>
<gene>
    <name evidence="2" type="ORF">ACN42_g11221</name>
</gene>
<feature type="region of interest" description="Disordered" evidence="1">
    <location>
        <begin position="52"/>
        <end position="72"/>
    </location>
</feature>
<accession>A0A101M8M1</accession>
<keyword evidence="3" id="KW-1185">Reference proteome</keyword>
<dbReference type="AlphaFoldDB" id="A0A101M8M1"/>
<evidence type="ECO:0000256" key="1">
    <source>
        <dbReference type="SAM" id="MobiDB-lite"/>
    </source>
</evidence>
<name>A0A101M8M1_PENFR</name>
<proteinExistence type="predicted"/>
<organism evidence="2 3">
    <name type="scientific">Penicillium freii</name>
    <dbReference type="NCBI Taxonomy" id="48697"/>
    <lineage>
        <taxon>Eukaryota</taxon>
        <taxon>Fungi</taxon>
        <taxon>Dikarya</taxon>
        <taxon>Ascomycota</taxon>
        <taxon>Pezizomycotina</taxon>
        <taxon>Eurotiomycetes</taxon>
        <taxon>Eurotiomycetidae</taxon>
        <taxon>Eurotiales</taxon>
        <taxon>Aspergillaceae</taxon>
        <taxon>Penicillium</taxon>
    </lineage>
</organism>
<sequence>MPGTESCSQQVETFSGKLHCQDVDVPIAPAPCLEQIKSGAILGQGYLYKEPTHDNQRTSISDGISSRSYSGDSEARHEQLQYYESVLRGQRLQLYDQAEKLVEKLMSLLDTGVLLGIMPSNPYLLHLLASAHADIQSRGKMELGG</sequence>
<dbReference type="Proteomes" id="UP000055045">
    <property type="component" value="Unassembled WGS sequence"/>
</dbReference>
<protein>
    <submittedName>
        <fullName evidence="2">Uncharacterized protein</fullName>
    </submittedName>
</protein>
<reference evidence="2 3" key="1">
    <citation type="submission" date="2015-10" db="EMBL/GenBank/DDBJ databases">
        <title>Genome sequencing of Penicillium freii.</title>
        <authorList>
            <person name="Nguyen H.D."/>
            <person name="Visagie C.M."/>
            <person name="Seifert K.A."/>
        </authorList>
    </citation>
    <scope>NUCLEOTIDE SEQUENCE [LARGE SCALE GENOMIC DNA]</scope>
    <source>
        <strain evidence="2 3">DAOM 242723</strain>
    </source>
</reference>
<comment type="caution">
    <text evidence="2">The sequence shown here is derived from an EMBL/GenBank/DDBJ whole genome shotgun (WGS) entry which is preliminary data.</text>
</comment>
<dbReference type="EMBL" id="LLXE01000575">
    <property type="protein sequence ID" value="KUM56009.1"/>
    <property type="molecule type" value="Genomic_DNA"/>
</dbReference>
<feature type="compositionally biased region" description="Low complexity" evidence="1">
    <location>
        <begin position="59"/>
        <end position="72"/>
    </location>
</feature>